<evidence type="ECO:0000256" key="1">
    <source>
        <dbReference type="SAM" id="Coils"/>
    </source>
</evidence>
<proteinExistence type="predicted"/>
<dbReference type="OMA" id="HTITEVC"/>
<sequence length="615" mass="70510">MSKRASNSRSSSTKKPRLDELDDDWGDDLDDDIIDDCLKRATQVCKSVSKLIMFLKILFAWTASQEHDVTLLTSYSVFKNPENMFTSTQQNTADPCTLEERIKQLQEKFAEKEGEISILRSNLQQVRASTQVDQERKQKEWRDKFCGLEKENKSIKSELEFKNLEVANLKQQIAELSKLINKEQSFTEKSKTTVASPKKNVKETSIYPLKSFTFSFLQKRPKVENSTSLNKKLKDYDLCSIYVELLALVNLSHNELDSEVGANYVNKVVEFSFQQLKNFHICMNQNEGSHLQDVSELDELYLQTSSLNMLNESAEKCGEIIKFLAEVVPFSTHLTRYLQSDPSPNSKINISGKFADIPASQYLLLLLELISTIGNNKTEKTFTIFLSAAVRLLCRLGCDDRCCLSIFYDTITQKLLSLNPDVEIIVDITLFLKIVTRNSNFVVSLCSKSSGEEKLTESVCRFHTFMVLLENNLQEIRDKKMLPLVVSNVVGFIYNIFRADNSLLYQETKTCQCLSQLYKLGIGIIYKSLKINRRNPAETKSICKKSMRILSLISFNFYELTQKYVKEFAQFKEILTILSETCDQEDIANLKNLEKLSLAEELPEVNVEKFLDVEL</sequence>
<evidence type="ECO:0000313" key="3">
    <source>
        <dbReference type="EMBL" id="KYB28102.1"/>
    </source>
</evidence>
<feature type="coiled-coil region" evidence="1">
    <location>
        <begin position="152"/>
        <end position="179"/>
    </location>
</feature>
<reference evidence="3 4" key="2">
    <citation type="journal article" date="2010" name="Nucleic Acids Res.">
        <title>BeetleBase in 2010: revisions to provide comprehensive genomic information for Tribolium castaneum.</title>
        <authorList>
            <person name="Kim H.S."/>
            <person name="Murphy T."/>
            <person name="Xia J."/>
            <person name="Caragea D."/>
            <person name="Park Y."/>
            <person name="Beeman R.W."/>
            <person name="Lorenzen M.D."/>
            <person name="Butcher S."/>
            <person name="Manak J.R."/>
            <person name="Brown S.J."/>
        </authorList>
    </citation>
    <scope>GENOME REANNOTATION</scope>
    <source>
        <strain evidence="3 4">Georgia GA2</strain>
    </source>
</reference>
<keyword evidence="1" id="KW-0175">Coiled coil</keyword>
<protein>
    <submittedName>
        <fullName evidence="3">Uncharacterized protein</fullName>
    </submittedName>
</protein>
<dbReference type="Proteomes" id="UP000007266">
    <property type="component" value="Linkage group 4"/>
</dbReference>
<accession>A0A139WJL3</accession>
<keyword evidence="4" id="KW-1185">Reference proteome</keyword>
<gene>
    <name evidence="3" type="primary">AUGUSTUS-3.0.2_32880</name>
    <name evidence="3" type="ORF">TcasGA2_TC032880</name>
</gene>
<feature type="compositionally biased region" description="Low complexity" evidence="2">
    <location>
        <begin position="1"/>
        <end position="13"/>
    </location>
</feature>
<evidence type="ECO:0000256" key="2">
    <source>
        <dbReference type="SAM" id="MobiDB-lite"/>
    </source>
</evidence>
<organism evidence="3 4">
    <name type="scientific">Tribolium castaneum</name>
    <name type="common">Red flour beetle</name>
    <dbReference type="NCBI Taxonomy" id="7070"/>
    <lineage>
        <taxon>Eukaryota</taxon>
        <taxon>Metazoa</taxon>
        <taxon>Ecdysozoa</taxon>
        <taxon>Arthropoda</taxon>
        <taxon>Hexapoda</taxon>
        <taxon>Insecta</taxon>
        <taxon>Pterygota</taxon>
        <taxon>Neoptera</taxon>
        <taxon>Endopterygota</taxon>
        <taxon>Coleoptera</taxon>
        <taxon>Polyphaga</taxon>
        <taxon>Cucujiformia</taxon>
        <taxon>Tenebrionidae</taxon>
        <taxon>Tenebrionidae incertae sedis</taxon>
        <taxon>Tribolium</taxon>
    </lineage>
</organism>
<dbReference type="EMBL" id="KQ971338">
    <property type="protein sequence ID" value="KYB28102.1"/>
    <property type="molecule type" value="Genomic_DNA"/>
</dbReference>
<name>A0A139WJL3_TRICA</name>
<dbReference type="InParanoid" id="A0A139WJL3"/>
<evidence type="ECO:0000313" key="4">
    <source>
        <dbReference type="Proteomes" id="UP000007266"/>
    </source>
</evidence>
<reference evidence="3 4" key="1">
    <citation type="journal article" date="2008" name="Nature">
        <title>The genome of the model beetle and pest Tribolium castaneum.</title>
        <authorList>
            <consortium name="Tribolium Genome Sequencing Consortium"/>
            <person name="Richards S."/>
            <person name="Gibbs R.A."/>
            <person name="Weinstock G.M."/>
            <person name="Brown S.J."/>
            <person name="Denell R."/>
            <person name="Beeman R.W."/>
            <person name="Gibbs R."/>
            <person name="Beeman R.W."/>
            <person name="Brown S.J."/>
            <person name="Bucher G."/>
            <person name="Friedrich M."/>
            <person name="Grimmelikhuijzen C.J."/>
            <person name="Klingler M."/>
            <person name="Lorenzen M."/>
            <person name="Richards S."/>
            <person name="Roth S."/>
            <person name="Schroder R."/>
            <person name="Tautz D."/>
            <person name="Zdobnov E.M."/>
            <person name="Muzny D."/>
            <person name="Gibbs R.A."/>
            <person name="Weinstock G.M."/>
            <person name="Attaway T."/>
            <person name="Bell S."/>
            <person name="Buhay C.J."/>
            <person name="Chandrabose M.N."/>
            <person name="Chavez D."/>
            <person name="Clerk-Blankenburg K.P."/>
            <person name="Cree A."/>
            <person name="Dao M."/>
            <person name="Davis C."/>
            <person name="Chacko J."/>
            <person name="Dinh H."/>
            <person name="Dugan-Rocha S."/>
            <person name="Fowler G."/>
            <person name="Garner T.T."/>
            <person name="Garnes J."/>
            <person name="Gnirke A."/>
            <person name="Hawes A."/>
            <person name="Hernandez J."/>
            <person name="Hines S."/>
            <person name="Holder M."/>
            <person name="Hume J."/>
            <person name="Jhangiani S.N."/>
            <person name="Joshi V."/>
            <person name="Khan Z.M."/>
            <person name="Jackson L."/>
            <person name="Kovar C."/>
            <person name="Kowis A."/>
            <person name="Lee S."/>
            <person name="Lewis L.R."/>
            <person name="Margolis J."/>
            <person name="Morgan M."/>
            <person name="Nazareth L.V."/>
            <person name="Nguyen N."/>
            <person name="Okwuonu G."/>
            <person name="Parker D."/>
            <person name="Richards S."/>
            <person name="Ruiz S.J."/>
            <person name="Santibanez J."/>
            <person name="Savard J."/>
            <person name="Scherer S.E."/>
            <person name="Schneider B."/>
            <person name="Sodergren E."/>
            <person name="Tautz D."/>
            <person name="Vattahil S."/>
            <person name="Villasana D."/>
            <person name="White C.S."/>
            <person name="Wright R."/>
            <person name="Park Y."/>
            <person name="Beeman R.W."/>
            <person name="Lord J."/>
            <person name="Oppert B."/>
            <person name="Lorenzen M."/>
            <person name="Brown S."/>
            <person name="Wang L."/>
            <person name="Savard J."/>
            <person name="Tautz D."/>
            <person name="Richards S."/>
            <person name="Weinstock G."/>
            <person name="Gibbs R.A."/>
            <person name="Liu Y."/>
            <person name="Worley K."/>
            <person name="Weinstock G."/>
            <person name="Elsik C.G."/>
            <person name="Reese J.T."/>
            <person name="Elhaik E."/>
            <person name="Landan G."/>
            <person name="Graur D."/>
            <person name="Arensburger P."/>
            <person name="Atkinson P."/>
            <person name="Beeman R.W."/>
            <person name="Beidler J."/>
            <person name="Brown S.J."/>
            <person name="Demuth J.P."/>
            <person name="Drury D.W."/>
            <person name="Du Y.Z."/>
            <person name="Fujiwara H."/>
            <person name="Lorenzen M."/>
            <person name="Maselli V."/>
            <person name="Osanai M."/>
            <person name="Park Y."/>
            <person name="Robertson H.M."/>
            <person name="Tu Z."/>
            <person name="Wang J.J."/>
            <person name="Wang S."/>
            <person name="Richards S."/>
            <person name="Song H."/>
            <person name="Zhang L."/>
            <person name="Sodergren E."/>
            <person name="Werner D."/>
            <person name="Stanke M."/>
            <person name="Morgenstern B."/>
            <person name="Solovyev V."/>
            <person name="Kosarev P."/>
            <person name="Brown G."/>
            <person name="Chen H.C."/>
            <person name="Ermolaeva O."/>
            <person name="Hlavina W."/>
            <person name="Kapustin Y."/>
            <person name="Kiryutin B."/>
            <person name="Kitts P."/>
            <person name="Maglott D."/>
            <person name="Pruitt K."/>
            <person name="Sapojnikov V."/>
            <person name="Souvorov A."/>
            <person name="Mackey A.J."/>
            <person name="Waterhouse R.M."/>
            <person name="Wyder S."/>
            <person name="Zdobnov E.M."/>
            <person name="Zdobnov E.M."/>
            <person name="Wyder S."/>
            <person name="Kriventseva E.V."/>
            <person name="Kadowaki T."/>
            <person name="Bork P."/>
            <person name="Aranda M."/>
            <person name="Bao R."/>
            <person name="Beermann A."/>
            <person name="Berns N."/>
            <person name="Bolognesi R."/>
            <person name="Bonneton F."/>
            <person name="Bopp D."/>
            <person name="Brown S.J."/>
            <person name="Bucher G."/>
            <person name="Butts T."/>
            <person name="Chaumot A."/>
            <person name="Denell R.E."/>
            <person name="Ferrier D.E."/>
            <person name="Friedrich M."/>
            <person name="Gordon C.M."/>
            <person name="Jindra M."/>
            <person name="Klingler M."/>
            <person name="Lan Q."/>
            <person name="Lattorff H.M."/>
            <person name="Laudet V."/>
            <person name="von Levetsow C."/>
            <person name="Liu Z."/>
            <person name="Lutz R."/>
            <person name="Lynch J.A."/>
            <person name="da Fonseca R.N."/>
            <person name="Posnien N."/>
            <person name="Reuter R."/>
            <person name="Roth S."/>
            <person name="Savard J."/>
            <person name="Schinko J.B."/>
            <person name="Schmitt C."/>
            <person name="Schoppmeier M."/>
            <person name="Schroder R."/>
            <person name="Shippy T.D."/>
            <person name="Simonnet F."/>
            <person name="Marques-Souza H."/>
            <person name="Tautz D."/>
            <person name="Tomoyasu Y."/>
            <person name="Trauner J."/>
            <person name="Van der Zee M."/>
            <person name="Vervoort M."/>
            <person name="Wittkopp N."/>
            <person name="Wimmer E.A."/>
            <person name="Yang X."/>
            <person name="Jones A.K."/>
            <person name="Sattelle D.B."/>
            <person name="Ebert P.R."/>
            <person name="Nelson D."/>
            <person name="Scott J.G."/>
            <person name="Beeman R.W."/>
            <person name="Muthukrishnan S."/>
            <person name="Kramer K.J."/>
            <person name="Arakane Y."/>
            <person name="Beeman R.W."/>
            <person name="Zhu Q."/>
            <person name="Hogenkamp D."/>
            <person name="Dixit R."/>
            <person name="Oppert B."/>
            <person name="Jiang H."/>
            <person name="Zou Z."/>
            <person name="Marshall J."/>
            <person name="Elpidina E."/>
            <person name="Vinokurov K."/>
            <person name="Oppert C."/>
            <person name="Zou Z."/>
            <person name="Evans J."/>
            <person name="Lu Z."/>
            <person name="Zhao P."/>
            <person name="Sumathipala N."/>
            <person name="Altincicek B."/>
            <person name="Vilcinskas A."/>
            <person name="Williams M."/>
            <person name="Hultmark D."/>
            <person name="Hetru C."/>
            <person name="Jiang H."/>
            <person name="Grimmelikhuijzen C.J."/>
            <person name="Hauser F."/>
            <person name="Cazzamali G."/>
            <person name="Williamson M."/>
            <person name="Park Y."/>
            <person name="Li B."/>
            <person name="Tanaka Y."/>
            <person name="Predel R."/>
            <person name="Neupert S."/>
            <person name="Schachtner J."/>
            <person name="Verleyen P."/>
            <person name="Raible F."/>
            <person name="Bork P."/>
            <person name="Friedrich M."/>
            <person name="Walden K.K."/>
            <person name="Robertson H.M."/>
            <person name="Angeli S."/>
            <person name="Foret S."/>
            <person name="Bucher G."/>
            <person name="Schuetz S."/>
            <person name="Maleszka R."/>
            <person name="Wimmer E.A."/>
            <person name="Beeman R.W."/>
            <person name="Lorenzen M."/>
            <person name="Tomoyasu Y."/>
            <person name="Miller S.C."/>
            <person name="Grossmann D."/>
            <person name="Bucher G."/>
        </authorList>
    </citation>
    <scope>NUCLEOTIDE SEQUENCE [LARGE SCALE GENOMIC DNA]</scope>
    <source>
        <strain evidence="3 4">Georgia GA2</strain>
    </source>
</reference>
<feature type="region of interest" description="Disordered" evidence="2">
    <location>
        <begin position="1"/>
        <end position="21"/>
    </location>
</feature>
<dbReference type="AlphaFoldDB" id="A0A139WJL3"/>